<feature type="region of interest" description="Disordered" evidence="1">
    <location>
        <begin position="105"/>
        <end position="130"/>
    </location>
</feature>
<accession>A0A8H5BZA9</accession>
<name>A0A8H5BZA9_9AGAR</name>
<evidence type="ECO:0000313" key="3">
    <source>
        <dbReference type="EMBL" id="KAF5331268.1"/>
    </source>
</evidence>
<keyword evidence="2" id="KW-1133">Transmembrane helix</keyword>
<feature type="compositionally biased region" description="Basic and acidic residues" evidence="1">
    <location>
        <begin position="1"/>
        <end position="11"/>
    </location>
</feature>
<keyword evidence="2" id="KW-0812">Transmembrane</keyword>
<reference evidence="3 4" key="1">
    <citation type="journal article" date="2020" name="ISME J.">
        <title>Uncovering the hidden diversity of litter-decomposition mechanisms in mushroom-forming fungi.</title>
        <authorList>
            <person name="Floudas D."/>
            <person name="Bentzer J."/>
            <person name="Ahren D."/>
            <person name="Johansson T."/>
            <person name="Persson P."/>
            <person name="Tunlid A."/>
        </authorList>
    </citation>
    <scope>NUCLEOTIDE SEQUENCE [LARGE SCALE GENOMIC DNA]</scope>
    <source>
        <strain evidence="3 4">CBS 175.51</strain>
    </source>
</reference>
<proteinExistence type="predicted"/>
<feature type="compositionally biased region" description="Basic and acidic residues" evidence="1">
    <location>
        <begin position="105"/>
        <end position="125"/>
    </location>
</feature>
<keyword evidence="2" id="KW-0472">Membrane</keyword>
<gene>
    <name evidence="3" type="ORF">D9611_013097</name>
</gene>
<feature type="region of interest" description="Disordered" evidence="1">
    <location>
        <begin position="1"/>
        <end position="43"/>
    </location>
</feature>
<comment type="caution">
    <text evidence="3">The sequence shown here is derived from an EMBL/GenBank/DDBJ whole genome shotgun (WGS) entry which is preliminary data.</text>
</comment>
<feature type="compositionally biased region" description="Polar residues" evidence="1">
    <location>
        <begin position="381"/>
        <end position="391"/>
    </location>
</feature>
<evidence type="ECO:0000256" key="1">
    <source>
        <dbReference type="SAM" id="MobiDB-lite"/>
    </source>
</evidence>
<dbReference type="Proteomes" id="UP000541558">
    <property type="component" value="Unassembled WGS sequence"/>
</dbReference>
<sequence length="450" mass="49999">MALDDTERSIPDDASTYEDAHDDEESRAEDVDLGQQPTSDAKPKHITEILAPIVLAEFPDLDDTYLEALVKLHYYRYDQDFVVNITLHILRQLGADYPRPSFVHDGAEKDSEVDHHEGGMEEKDTPLVSSNEETKVIAPTMSPPNRETSPRSRLQSAQEWIAFLIYHLKVAFTSTLAGIGYLWSLLCILALIFKAIYRGIAYVYATVLPILTSEKSFPISNTIPSTESEVNNRPELDDVKDQGGVEAGAIPQPSARSLVTEAPAVERNDGPPAGLETVTVKIEQDQTIPPLTLPLERLPSFLDDNQEHPPWRGAGEGFDDALISRSEVPEAPATTNDGVDTLEPRVNWPTAPVDRTYRAHTTSATPERGAGPSRGPRSATAPVTDTNQEPQLNLAEIKKEIVKARNNLKYAMDRVKEGNPKWNAYMVADRQRTLVKWTTMRERAKVMALN</sequence>
<organism evidence="3 4">
    <name type="scientific">Ephemerocybe angulata</name>
    <dbReference type="NCBI Taxonomy" id="980116"/>
    <lineage>
        <taxon>Eukaryota</taxon>
        <taxon>Fungi</taxon>
        <taxon>Dikarya</taxon>
        <taxon>Basidiomycota</taxon>
        <taxon>Agaricomycotina</taxon>
        <taxon>Agaricomycetes</taxon>
        <taxon>Agaricomycetidae</taxon>
        <taxon>Agaricales</taxon>
        <taxon>Agaricineae</taxon>
        <taxon>Psathyrellaceae</taxon>
        <taxon>Ephemerocybe</taxon>
    </lineage>
</organism>
<evidence type="ECO:0000313" key="4">
    <source>
        <dbReference type="Proteomes" id="UP000541558"/>
    </source>
</evidence>
<feature type="region of interest" description="Disordered" evidence="1">
    <location>
        <begin position="329"/>
        <end position="348"/>
    </location>
</feature>
<feature type="region of interest" description="Disordered" evidence="1">
    <location>
        <begin position="354"/>
        <end position="391"/>
    </location>
</feature>
<dbReference type="OrthoDB" id="3074480at2759"/>
<evidence type="ECO:0000256" key="2">
    <source>
        <dbReference type="SAM" id="Phobius"/>
    </source>
</evidence>
<dbReference type="EMBL" id="JAACJK010000115">
    <property type="protein sequence ID" value="KAF5331268.1"/>
    <property type="molecule type" value="Genomic_DNA"/>
</dbReference>
<dbReference type="AlphaFoldDB" id="A0A8H5BZA9"/>
<feature type="transmembrane region" description="Helical" evidence="2">
    <location>
        <begin position="160"/>
        <end position="182"/>
    </location>
</feature>
<keyword evidence="4" id="KW-1185">Reference proteome</keyword>
<protein>
    <submittedName>
        <fullName evidence="3">Uncharacterized protein</fullName>
    </submittedName>
</protein>